<keyword evidence="4" id="KW-1185">Reference proteome</keyword>
<proteinExistence type="predicted"/>
<dbReference type="Proteomes" id="UP000321805">
    <property type="component" value="Chromosome"/>
</dbReference>
<gene>
    <name evidence="3" type="ORF">FSW04_06915</name>
</gene>
<organism evidence="3 4">
    <name type="scientific">Baekduia soli</name>
    <dbReference type="NCBI Taxonomy" id="496014"/>
    <lineage>
        <taxon>Bacteria</taxon>
        <taxon>Bacillati</taxon>
        <taxon>Actinomycetota</taxon>
        <taxon>Thermoleophilia</taxon>
        <taxon>Solirubrobacterales</taxon>
        <taxon>Baekduiaceae</taxon>
        <taxon>Baekduia</taxon>
    </lineage>
</organism>
<feature type="region of interest" description="Disordered" evidence="1">
    <location>
        <begin position="23"/>
        <end position="79"/>
    </location>
</feature>
<dbReference type="RefSeq" id="WP_146917680.1">
    <property type="nucleotide sequence ID" value="NZ_CP042430.1"/>
</dbReference>
<evidence type="ECO:0000313" key="4">
    <source>
        <dbReference type="Proteomes" id="UP000321805"/>
    </source>
</evidence>
<feature type="chain" id="PRO_5038818264" evidence="2">
    <location>
        <begin position="18"/>
        <end position="218"/>
    </location>
</feature>
<feature type="compositionally biased region" description="Low complexity" evidence="1">
    <location>
        <begin position="45"/>
        <end position="77"/>
    </location>
</feature>
<dbReference type="AlphaFoldDB" id="A0A5B8U2Q6"/>
<evidence type="ECO:0000256" key="1">
    <source>
        <dbReference type="SAM" id="MobiDB-lite"/>
    </source>
</evidence>
<dbReference type="KEGG" id="bsol:FSW04_06915"/>
<evidence type="ECO:0000256" key="2">
    <source>
        <dbReference type="SAM" id="SignalP"/>
    </source>
</evidence>
<dbReference type="OrthoDB" id="3396763at2"/>
<reference evidence="3 4" key="1">
    <citation type="journal article" date="2018" name="J. Microbiol.">
        <title>Baekduia soli gen. nov., sp. nov., a novel bacterium isolated from the soil of Baekdu Mountain and proposal of a novel family name, Baekduiaceae fam. nov.</title>
        <authorList>
            <person name="An D.S."/>
            <person name="Siddiqi M.Z."/>
            <person name="Kim K.H."/>
            <person name="Yu H.S."/>
            <person name="Im W.T."/>
        </authorList>
    </citation>
    <scope>NUCLEOTIDE SEQUENCE [LARGE SCALE GENOMIC DNA]</scope>
    <source>
        <strain evidence="3 4">BR7-21</strain>
    </source>
</reference>
<evidence type="ECO:0000313" key="3">
    <source>
        <dbReference type="EMBL" id="QEC47339.1"/>
    </source>
</evidence>
<feature type="signal peptide" evidence="2">
    <location>
        <begin position="1"/>
        <end position="17"/>
    </location>
</feature>
<protein>
    <submittedName>
        <fullName evidence="3">Uncharacterized protein</fullName>
    </submittedName>
</protein>
<name>A0A5B8U2Q6_9ACTN</name>
<keyword evidence="2" id="KW-0732">Signal</keyword>
<sequence>MARLVAALSASLVLGLAAGCGGGSSSGASDASGRLPVTSGTPARPAAGATLPSPATATAEPAAGTTTTPRARAASGTFTSEQVVAHFKRRTGAALTRSPTDPPQYTTLDLGDEPTAEVAEFGTFTIYVVKGSRPGREIAALLAADDNPTAKVAVAPADAHGISWEQLSFKALRSQAPAFIARKRYGHNLLLTWVAGNERATDERWDKLDRVLTDLAAT</sequence>
<accession>A0A5B8U2Q6</accession>
<dbReference type="EMBL" id="CP042430">
    <property type="protein sequence ID" value="QEC47339.1"/>
    <property type="molecule type" value="Genomic_DNA"/>
</dbReference>
<dbReference type="PROSITE" id="PS51257">
    <property type="entry name" value="PROKAR_LIPOPROTEIN"/>
    <property type="match status" value="1"/>
</dbReference>